<protein>
    <submittedName>
        <fullName evidence="1">Uncharacterized protein</fullName>
    </submittedName>
</protein>
<dbReference type="AlphaFoldDB" id="A0A833RN00"/>
<keyword evidence="2" id="KW-1185">Reference proteome</keyword>
<evidence type="ECO:0000313" key="1">
    <source>
        <dbReference type="EMBL" id="KAF3338826.1"/>
    </source>
</evidence>
<sequence length="93" mass="10786">MIPLLLQIGPQCTDSALSLILLFMSGPYLQSYAGQEAKLKKVEVDEFQLELWCRSALTRALMPGDEETMSDQAIWETLPFRFRYGMEFILFRF</sequence>
<dbReference type="Proteomes" id="UP000623129">
    <property type="component" value="Unassembled WGS sequence"/>
</dbReference>
<organism evidence="1 2">
    <name type="scientific">Carex littledalei</name>
    <dbReference type="NCBI Taxonomy" id="544730"/>
    <lineage>
        <taxon>Eukaryota</taxon>
        <taxon>Viridiplantae</taxon>
        <taxon>Streptophyta</taxon>
        <taxon>Embryophyta</taxon>
        <taxon>Tracheophyta</taxon>
        <taxon>Spermatophyta</taxon>
        <taxon>Magnoliopsida</taxon>
        <taxon>Liliopsida</taxon>
        <taxon>Poales</taxon>
        <taxon>Cyperaceae</taxon>
        <taxon>Cyperoideae</taxon>
        <taxon>Cariceae</taxon>
        <taxon>Carex</taxon>
        <taxon>Carex subgen. Euthyceras</taxon>
    </lineage>
</organism>
<evidence type="ECO:0000313" key="2">
    <source>
        <dbReference type="Proteomes" id="UP000623129"/>
    </source>
</evidence>
<accession>A0A833RN00</accession>
<dbReference type="EMBL" id="SWLB01000004">
    <property type="protein sequence ID" value="KAF3338826.1"/>
    <property type="molecule type" value="Genomic_DNA"/>
</dbReference>
<proteinExistence type="predicted"/>
<comment type="caution">
    <text evidence="1">The sequence shown here is derived from an EMBL/GenBank/DDBJ whole genome shotgun (WGS) entry which is preliminary data.</text>
</comment>
<gene>
    <name evidence="1" type="ORF">FCM35_KLT16297</name>
</gene>
<name>A0A833RN00_9POAL</name>
<reference evidence="1" key="1">
    <citation type="submission" date="2020-01" db="EMBL/GenBank/DDBJ databases">
        <title>Genome sequence of Kobresia littledalei, the first chromosome-level genome in the family Cyperaceae.</title>
        <authorList>
            <person name="Qu G."/>
        </authorList>
    </citation>
    <scope>NUCLEOTIDE SEQUENCE</scope>
    <source>
        <strain evidence="1">C.B.Clarke</strain>
        <tissue evidence="1">Leaf</tissue>
    </source>
</reference>